<dbReference type="EMBL" id="FOSL01000009">
    <property type="protein sequence ID" value="SFK62813.1"/>
    <property type="molecule type" value="Genomic_DNA"/>
</dbReference>
<reference evidence="2 3" key="1">
    <citation type="submission" date="2016-10" db="EMBL/GenBank/DDBJ databases">
        <authorList>
            <person name="Varghese N."/>
            <person name="Submissions S."/>
        </authorList>
    </citation>
    <scope>NUCLEOTIDE SEQUENCE [LARGE SCALE GENOMIC DNA]</scope>
    <source>
        <strain evidence="2 3">DSM 21822</strain>
    </source>
</reference>
<keyword evidence="1" id="KW-1133">Transmembrane helix</keyword>
<proteinExistence type="predicted"/>
<dbReference type="Proteomes" id="UP000323300">
    <property type="component" value="Unassembled WGS sequence"/>
</dbReference>
<dbReference type="AlphaFoldDB" id="A0A1I4B2N6"/>
<feature type="transmembrane region" description="Helical" evidence="1">
    <location>
        <begin position="20"/>
        <end position="41"/>
    </location>
</feature>
<feature type="transmembrane region" description="Helical" evidence="1">
    <location>
        <begin position="47"/>
        <end position="64"/>
    </location>
</feature>
<keyword evidence="3" id="KW-1185">Reference proteome</keyword>
<evidence type="ECO:0000256" key="1">
    <source>
        <dbReference type="SAM" id="Phobius"/>
    </source>
</evidence>
<evidence type="ECO:0008006" key="4">
    <source>
        <dbReference type="Google" id="ProtNLM"/>
    </source>
</evidence>
<accession>A0A1I4B2N6</accession>
<evidence type="ECO:0000313" key="3">
    <source>
        <dbReference type="Proteomes" id="UP000323300"/>
    </source>
</evidence>
<protein>
    <recommendedName>
        <fullName evidence="4">DoxX-like family protein</fullName>
    </recommendedName>
</protein>
<gene>
    <name evidence="2" type="ORF">SAMN04488498_109139</name>
</gene>
<keyword evidence="1" id="KW-0812">Transmembrane</keyword>
<sequence>MLIVVKPLGVLAILVRRPVWLAELAYAGMFFHLLLAASAHINAGDGGYPPALIGVALLLVSFFTQNAARAVPSAVVTEIRGA</sequence>
<organism evidence="2 3">
    <name type="scientific">Neomesorhizobium albiziae</name>
    <dbReference type="NCBI Taxonomy" id="335020"/>
    <lineage>
        <taxon>Bacteria</taxon>
        <taxon>Pseudomonadati</taxon>
        <taxon>Pseudomonadota</taxon>
        <taxon>Alphaproteobacteria</taxon>
        <taxon>Hyphomicrobiales</taxon>
        <taxon>Phyllobacteriaceae</taxon>
        <taxon>Neomesorhizobium</taxon>
    </lineage>
</organism>
<evidence type="ECO:0000313" key="2">
    <source>
        <dbReference type="EMBL" id="SFK62813.1"/>
    </source>
</evidence>
<name>A0A1I4B2N6_9HYPH</name>
<keyword evidence="1" id="KW-0472">Membrane</keyword>